<dbReference type="Proteomes" id="UP000483004">
    <property type="component" value="Unassembled WGS sequence"/>
</dbReference>
<protein>
    <submittedName>
        <fullName evidence="3">LLM class F420-dependent oxidoreductase</fullName>
    </submittedName>
</protein>
<feature type="domain" description="Luciferase-like" evidence="2">
    <location>
        <begin position="38"/>
        <end position="349"/>
    </location>
</feature>
<keyword evidence="4" id="KW-1185">Reference proteome</keyword>
<comment type="caution">
    <text evidence="3">The sequence shown here is derived from an EMBL/GenBank/DDBJ whole genome shotgun (WGS) entry which is preliminary data.</text>
</comment>
<dbReference type="Pfam" id="PF00296">
    <property type="entry name" value="Bac_luciferase"/>
    <property type="match status" value="1"/>
</dbReference>
<evidence type="ECO:0000313" key="3">
    <source>
        <dbReference type="EMBL" id="KAB2378935.1"/>
    </source>
</evidence>
<dbReference type="InterPro" id="IPR019951">
    <property type="entry name" value="F420_OxRdatse_Rv3520c_pred"/>
</dbReference>
<dbReference type="InterPro" id="IPR036661">
    <property type="entry name" value="Luciferase-like_sf"/>
</dbReference>
<dbReference type="PANTHER" id="PTHR43244:SF1">
    <property type="entry name" value="5,10-METHYLENETETRAHYDROMETHANOPTERIN REDUCTASE"/>
    <property type="match status" value="1"/>
</dbReference>
<proteinExistence type="predicted"/>
<accession>A0A6L3VZ85</accession>
<dbReference type="EMBL" id="WBMR01000067">
    <property type="protein sequence ID" value="KAB2378935.1"/>
    <property type="molecule type" value="Genomic_DNA"/>
</dbReference>
<gene>
    <name evidence="3" type="ORF">F9B16_22860</name>
</gene>
<dbReference type="AlphaFoldDB" id="A0A6L3VZ85"/>
<dbReference type="CDD" id="cd01097">
    <property type="entry name" value="Tetrahydromethanopterin_reductase"/>
    <property type="match status" value="1"/>
</dbReference>
<evidence type="ECO:0000256" key="1">
    <source>
        <dbReference type="ARBA" id="ARBA00023002"/>
    </source>
</evidence>
<dbReference type="NCBIfam" id="TIGR03559">
    <property type="entry name" value="F420_Rv3520c"/>
    <property type="match status" value="1"/>
</dbReference>
<keyword evidence="1" id="KW-0560">Oxidoreductase</keyword>
<reference evidence="3 4" key="1">
    <citation type="submission" date="2019-09" db="EMBL/GenBank/DDBJ databases">
        <title>Actinomadura physcomitrii sp. nov., a novel actinomycete isolated from moss [Physcomitrium sphaericum (Ludw) Fuernr].</title>
        <authorList>
            <person name="Liu C."/>
            <person name="Zhuang X."/>
        </authorList>
    </citation>
    <scope>NUCLEOTIDE SEQUENCE [LARGE SCALE GENOMIC DNA]</scope>
    <source>
        <strain evidence="3 4">CYP1-1B</strain>
    </source>
</reference>
<name>A0A6L3VZ85_9ACTN</name>
<evidence type="ECO:0000313" key="4">
    <source>
        <dbReference type="Proteomes" id="UP000483004"/>
    </source>
</evidence>
<dbReference type="Gene3D" id="3.20.20.30">
    <property type="entry name" value="Luciferase-like domain"/>
    <property type="match status" value="1"/>
</dbReference>
<dbReference type="OrthoDB" id="5241778at2"/>
<evidence type="ECO:0000259" key="2">
    <source>
        <dbReference type="Pfam" id="PF00296"/>
    </source>
</evidence>
<dbReference type="GO" id="GO:0016705">
    <property type="term" value="F:oxidoreductase activity, acting on paired donors, with incorporation or reduction of molecular oxygen"/>
    <property type="evidence" value="ECO:0007669"/>
    <property type="project" value="InterPro"/>
</dbReference>
<sequence length="373" mass="39602">MSASCCAASCAPPCGRRRGPAVSTERLELAANVPLTAPGAELRTYLRDIESAGADMLWVPEAYGRDAATVLGYCAALTGMRLASGVMNVFSRSPALLAQTAAALDELTGGRFELGLGASGPQVVEGWHGTPFDRPLRRTREVVEMCRMIWRREHLRYAGETVSAPLDGSTGAGLGKALKLMTRPPRPDIPVWLAGMGPRNVRLAAEIAHGWLPSLYIPERAARIWGTCLDEGRAVRDAGLPPLRICAGAAVEVTGGGAAAATAARDKARPALAHYIGGMGASTANYYNDLVRRYGFAADADLVQRLYLAGRRTEAAAALSEELVEALTLCGPPSYVRDRLAAYREAGVTVFRVNVNAGCDAVRAVERLRDLTA</sequence>
<dbReference type="InterPro" id="IPR050564">
    <property type="entry name" value="F420-G6PD/mer"/>
</dbReference>
<dbReference type="PANTHER" id="PTHR43244">
    <property type="match status" value="1"/>
</dbReference>
<organism evidence="3 4">
    <name type="scientific">Actinomadura montaniterrae</name>
    <dbReference type="NCBI Taxonomy" id="1803903"/>
    <lineage>
        <taxon>Bacteria</taxon>
        <taxon>Bacillati</taxon>
        <taxon>Actinomycetota</taxon>
        <taxon>Actinomycetes</taxon>
        <taxon>Streptosporangiales</taxon>
        <taxon>Thermomonosporaceae</taxon>
        <taxon>Actinomadura</taxon>
    </lineage>
</organism>
<dbReference type="InterPro" id="IPR011251">
    <property type="entry name" value="Luciferase-like_dom"/>
</dbReference>
<dbReference type="SUPFAM" id="SSF51679">
    <property type="entry name" value="Bacterial luciferase-like"/>
    <property type="match status" value="1"/>
</dbReference>